<evidence type="ECO:0000256" key="5">
    <source>
        <dbReference type="ARBA" id="ARBA00022490"/>
    </source>
</evidence>
<evidence type="ECO:0000313" key="10">
    <source>
        <dbReference type="Proteomes" id="UP000481153"/>
    </source>
</evidence>
<gene>
    <name evidence="9" type="ORF">Ae201684_016844</name>
</gene>
<dbReference type="InterPro" id="IPR016024">
    <property type="entry name" value="ARM-type_fold"/>
</dbReference>
<comment type="caution">
    <text evidence="9">The sequence shown here is derived from an EMBL/GenBank/DDBJ whole genome shotgun (WGS) entry which is preliminary data.</text>
</comment>
<dbReference type="SUPFAM" id="SSF48371">
    <property type="entry name" value="ARM repeat"/>
    <property type="match status" value="1"/>
</dbReference>
<evidence type="ECO:0000256" key="4">
    <source>
        <dbReference type="ARBA" id="ARBA00022448"/>
    </source>
</evidence>
<dbReference type="InterPro" id="IPR040016">
    <property type="entry name" value="XPO6"/>
</dbReference>
<protein>
    <recommendedName>
        <fullName evidence="11">Exportin-1/Importin-beta-like domain-containing protein</fullName>
    </recommendedName>
</protein>
<feature type="region of interest" description="Disordered" evidence="8">
    <location>
        <begin position="409"/>
        <end position="435"/>
    </location>
</feature>
<accession>A0A6G0WDN1</accession>
<dbReference type="GO" id="GO:0006611">
    <property type="term" value="P:protein export from nucleus"/>
    <property type="evidence" value="ECO:0007669"/>
    <property type="project" value="InterPro"/>
</dbReference>
<comment type="subcellular location">
    <subcellularLocation>
        <location evidence="2">Cytoplasm</location>
    </subcellularLocation>
    <subcellularLocation>
        <location evidence="1">Nucleus</location>
    </subcellularLocation>
</comment>
<dbReference type="GO" id="GO:0005737">
    <property type="term" value="C:cytoplasm"/>
    <property type="evidence" value="ECO:0007669"/>
    <property type="project" value="UniProtKB-SubCell"/>
</dbReference>
<dbReference type="GO" id="GO:0005049">
    <property type="term" value="F:nuclear export signal receptor activity"/>
    <property type="evidence" value="ECO:0007669"/>
    <property type="project" value="InterPro"/>
</dbReference>
<keyword evidence="10" id="KW-1185">Reference proteome</keyword>
<dbReference type="EMBL" id="VJMJ01000270">
    <property type="protein sequence ID" value="KAF0724436.1"/>
    <property type="molecule type" value="Genomic_DNA"/>
</dbReference>
<evidence type="ECO:0000256" key="6">
    <source>
        <dbReference type="ARBA" id="ARBA00022927"/>
    </source>
</evidence>
<dbReference type="Proteomes" id="UP000481153">
    <property type="component" value="Unassembled WGS sequence"/>
</dbReference>
<keyword evidence="5" id="KW-0963">Cytoplasm</keyword>
<name>A0A6G0WDN1_9STRA</name>
<reference evidence="9 10" key="1">
    <citation type="submission" date="2019-07" db="EMBL/GenBank/DDBJ databases">
        <title>Genomics analysis of Aphanomyces spp. identifies a new class of oomycete effector associated with host adaptation.</title>
        <authorList>
            <person name="Gaulin E."/>
        </authorList>
    </citation>
    <scope>NUCLEOTIDE SEQUENCE [LARGE SCALE GENOMIC DNA]</scope>
    <source>
        <strain evidence="9 10">ATCC 201684</strain>
    </source>
</reference>
<dbReference type="AlphaFoldDB" id="A0A6G0WDN1"/>
<evidence type="ECO:0000256" key="7">
    <source>
        <dbReference type="ARBA" id="ARBA00023242"/>
    </source>
</evidence>
<evidence type="ECO:0000256" key="2">
    <source>
        <dbReference type="ARBA" id="ARBA00004496"/>
    </source>
</evidence>
<organism evidence="9 10">
    <name type="scientific">Aphanomyces euteiches</name>
    <dbReference type="NCBI Taxonomy" id="100861"/>
    <lineage>
        <taxon>Eukaryota</taxon>
        <taxon>Sar</taxon>
        <taxon>Stramenopiles</taxon>
        <taxon>Oomycota</taxon>
        <taxon>Saprolegniomycetes</taxon>
        <taxon>Saprolegniales</taxon>
        <taxon>Verrucalvaceae</taxon>
        <taxon>Aphanomyces</taxon>
    </lineage>
</organism>
<evidence type="ECO:0000313" key="9">
    <source>
        <dbReference type="EMBL" id="KAF0724436.1"/>
    </source>
</evidence>
<proteinExistence type="inferred from homology"/>
<dbReference type="PANTHER" id="PTHR21452">
    <property type="entry name" value="EXPORTIN-6"/>
    <property type="match status" value="1"/>
</dbReference>
<sequence>MADAGFDDALDIALGFSPQATANDRQLAVNFLAQFKTIPHALHTLQTTNNEKRLWFATSTLEELVRSHPEVDCTPLFALLWSAVIDPAGRYPNYIVAKLRLVLVYAVLRQNNLPNFIDTLCETANSSQTNSPFNLPALELLSALCEEMSNQSDSRGSFSALSSDHASHRAQFRLHLEKLVDLTLNILKAIGQWASQPGMNLDALASVTLRIAGYLCMFDGLSAPVLKDLVCILGEYATNRAYTEQQARFSLLLSSCTACDALMTIFSKKWPRDVTVVVVESGLAVVLNILSALSEVRIKNVGDDYLDKVSALVEAYLTSHLRHLHSPQFAASLSSLLGQVLELTIHQPHTSGLFHCLTVWEVFITHVEDAEESGAQDPQLLRSYEKGLVGVMQHLVQRMLYSSNQAQLEELDDEPPPRQNTANSADISGDDSQEITTGTLQDQGQETAELSDLKAFVFECFSLTRRITKLPGCAQPLLELVLPAVRGNCQQFMQIHTLPIPAERSSEVHAVHDLTVSCALLSSVAAQHYSNSYVLSDKATGWDILLLFIQLAEYTVAHRLHTRGAVYVDFECEILTCVRQSTSCVPFVYQSGGSDSLKSAGESITQIVLTTLDSSIVPSPQTVVQAALNLLACIGSVFPHPIQDEIPSMQQLKTNMQRFGLHLPKSVQGSLYIAVLNSIFSGDWNQTAPGFSAILSPVLNSLVESIVTMQQNSHRVVEASLFSQLMRDITVVRSISNAIVVKPKVIKVAFYSQIQPVLPYTLEVLRLYLSYLYQNNSTKPQSAATAINELIGLYGDLFRSIRKELPNEIVTQIVTTLVELFQNTQLALKLDELGESGTSILSGFLKLLRTLVEESTPTTASLLQSILELCFGSLNEVIFAPRHFDSVAPFFVSLMEEILENHYRFFVVTRNTFDENGQRLKEYPNELAGKYFAAILKAIVTILQQENLPPPVCKQIIVSLERIHSSHYLFRFAGFRSEILMAYVHTILNLLTSGRFTLLTEELSLLLYHMAQVDMTSFYQVCLPLYTGEKRSLSLRCWSGQSDEPTFLKDLGNFLNDIKVLQSF</sequence>
<dbReference type="GO" id="GO:0005634">
    <property type="term" value="C:nucleus"/>
    <property type="evidence" value="ECO:0007669"/>
    <property type="project" value="UniProtKB-SubCell"/>
</dbReference>
<evidence type="ECO:0000256" key="3">
    <source>
        <dbReference type="ARBA" id="ARBA00009466"/>
    </source>
</evidence>
<comment type="similarity">
    <text evidence="3">Belongs to the exportin family.</text>
</comment>
<evidence type="ECO:0000256" key="1">
    <source>
        <dbReference type="ARBA" id="ARBA00004123"/>
    </source>
</evidence>
<dbReference type="PANTHER" id="PTHR21452:SF4">
    <property type="entry name" value="EXPORTIN-6"/>
    <property type="match status" value="1"/>
</dbReference>
<keyword evidence="4" id="KW-0813">Transport</keyword>
<evidence type="ECO:0008006" key="11">
    <source>
        <dbReference type="Google" id="ProtNLM"/>
    </source>
</evidence>
<dbReference type="Gene3D" id="1.25.10.10">
    <property type="entry name" value="Leucine-rich Repeat Variant"/>
    <property type="match status" value="1"/>
</dbReference>
<dbReference type="VEuPathDB" id="FungiDB:AeMF1_020467"/>
<keyword evidence="7" id="KW-0539">Nucleus</keyword>
<evidence type="ECO:0000256" key="8">
    <source>
        <dbReference type="SAM" id="MobiDB-lite"/>
    </source>
</evidence>
<dbReference type="InterPro" id="IPR011989">
    <property type="entry name" value="ARM-like"/>
</dbReference>
<keyword evidence="6" id="KW-0653">Protein transport</keyword>